<dbReference type="EnsemblPlants" id="OGLUM12G13070.1">
    <property type="protein sequence ID" value="OGLUM12G13070.1"/>
    <property type="gene ID" value="OGLUM12G13070"/>
</dbReference>
<protein>
    <submittedName>
        <fullName evidence="1">Uncharacterized protein</fullName>
    </submittedName>
</protein>
<dbReference type="Proteomes" id="UP000026961">
    <property type="component" value="Chromosome 12"/>
</dbReference>
<evidence type="ECO:0000313" key="1">
    <source>
        <dbReference type="EnsemblPlants" id="OGLUM12G13070.1"/>
    </source>
</evidence>
<proteinExistence type="predicted"/>
<accession>A0A0E0BSJ6</accession>
<name>A0A0E0BSJ6_9ORYZ</name>
<dbReference type="Gramene" id="OGLUM12G13070.1">
    <property type="protein sequence ID" value="OGLUM12G13070.1"/>
    <property type="gene ID" value="OGLUM12G13070"/>
</dbReference>
<sequence>MMRAATSWPPRNRGDGVDICEARMHKSCLAKASKANDRYNFELWGWTTLSFFREPLGNFVPWTINAYKIFSRFIQRRQPRIGFHHLRTQGRSVA</sequence>
<keyword evidence="2" id="KW-1185">Reference proteome</keyword>
<dbReference type="AlphaFoldDB" id="A0A0E0BSJ6"/>
<organism evidence="1">
    <name type="scientific">Oryza glumipatula</name>
    <dbReference type="NCBI Taxonomy" id="40148"/>
    <lineage>
        <taxon>Eukaryota</taxon>
        <taxon>Viridiplantae</taxon>
        <taxon>Streptophyta</taxon>
        <taxon>Embryophyta</taxon>
        <taxon>Tracheophyta</taxon>
        <taxon>Spermatophyta</taxon>
        <taxon>Magnoliopsida</taxon>
        <taxon>Liliopsida</taxon>
        <taxon>Poales</taxon>
        <taxon>Poaceae</taxon>
        <taxon>BOP clade</taxon>
        <taxon>Oryzoideae</taxon>
        <taxon>Oryzeae</taxon>
        <taxon>Oryzinae</taxon>
        <taxon>Oryza</taxon>
    </lineage>
</organism>
<reference evidence="1" key="2">
    <citation type="submission" date="2018-05" db="EMBL/GenBank/DDBJ databases">
        <title>OgluRS3 (Oryza glumaepatula Reference Sequence Version 3).</title>
        <authorList>
            <person name="Zhang J."/>
            <person name="Kudrna D."/>
            <person name="Lee S."/>
            <person name="Talag J."/>
            <person name="Welchert J."/>
            <person name="Wing R.A."/>
        </authorList>
    </citation>
    <scope>NUCLEOTIDE SEQUENCE [LARGE SCALE GENOMIC DNA]</scope>
</reference>
<reference evidence="1" key="1">
    <citation type="submission" date="2015-04" db="UniProtKB">
        <authorList>
            <consortium name="EnsemblPlants"/>
        </authorList>
    </citation>
    <scope>IDENTIFICATION</scope>
</reference>
<dbReference type="HOGENOM" id="CLU_2389744_0_0_1"/>
<evidence type="ECO:0000313" key="2">
    <source>
        <dbReference type="Proteomes" id="UP000026961"/>
    </source>
</evidence>